<dbReference type="RefSeq" id="WP_111436800.1">
    <property type="nucleotide sequence ID" value="NZ_JACIGG010000039.1"/>
</dbReference>
<comment type="similarity">
    <text evidence="1">Belongs to the vitamin uptake transporter (VUT/ECF) (TC 2.A.88) family. Q precursor transporter subfamily.</text>
</comment>
<keyword evidence="1" id="KW-1133">Transmembrane helix</keyword>
<reference evidence="2 3" key="1">
    <citation type="submission" date="2017-07" db="EMBL/GenBank/DDBJ databases">
        <title>Draft Genome Sequences of Select Purple Nonsulfur Bacteria.</title>
        <authorList>
            <person name="Lasarre B."/>
            <person name="Mckinlay J.B."/>
        </authorList>
    </citation>
    <scope>NUCLEOTIDE SEQUENCE [LARGE SCALE GENOMIC DNA]</scope>
    <source>
        <strain evidence="2 3">DSM 11290</strain>
    </source>
</reference>
<dbReference type="GO" id="GO:0022857">
    <property type="term" value="F:transmembrane transporter activity"/>
    <property type="evidence" value="ECO:0007669"/>
    <property type="project" value="UniProtKB-UniRule"/>
</dbReference>
<keyword evidence="1" id="KW-0812">Transmembrane</keyword>
<dbReference type="AlphaFoldDB" id="A0A327JCT7"/>
<feature type="transmembrane region" description="Helical" evidence="1">
    <location>
        <begin position="188"/>
        <end position="207"/>
    </location>
</feature>
<keyword evidence="1" id="KW-0813">Transport</keyword>
<evidence type="ECO:0000313" key="2">
    <source>
        <dbReference type="EMBL" id="RAI23762.1"/>
    </source>
</evidence>
<dbReference type="NCBIfam" id="TIGR00697">
    <property type="entry name" value="queuosine precursor transporter"/>
    <property type="match status" value="1"/>
</dbReference>
<dbReference type="Pfam" id="PF02592">
    <property type="entry name" value="Vut_1"/>
    <property type="match status" value="1"/>
</dbReference>
<sequence length="217" mass="22893">MTGIKSRTVPFVAGILAMAAVVVASNILVQYPVAATIGALNLADLLTWGAFTYPAAFLVTDLTNRRLGPSAARRVVLVGFAFAVVLSIVLATPRIAIASGSAFLVAQLLDVSVFNRLRNRVWWVPPAVSSLIGSVVDTAIFFSLAFAAPFAILGANDAFAIEAAPLLGLFDVAVVPRWMSWALGDFSVKLLVAAVLLVPYRVVLSFIQPQAAEARPA</sequence>
<evidence type="ECO:0000313" key="3">
    <source>
        <dbReference type="Proteomes" id="UP000249299"/>
    </source>
</evidence>
<feature type="transmembrane region" description="Helical" evidence="1">
    <location>
        <begin position="71"/>
        <end position="89"/>
    </location>
</feature>
<dbReference type="Proteomes" id="UP000249299">
    <property type="component" value="Unassembled WGS sequence"/>
</dbReference>
<comment type="subcellular location">
    <subcellularLocation>
        <location evidence="1">Cell inner membrane</location>
        <topology evidence="1">Multi-pass membrane protein</topology>
    </subcellularLocation>
</comment>
<keyword evidence="3" id="KW-1185">Reference proteome</keyword>
<dbReference type="OrthoDB" id="7065604at2"/>
<keyword evidence="1" id="KW-0997">Cell inner membrane</keyword>
<comment type="function">
    <text evidence="1">Involved in the import of queuosine (Q) precursors, required for Q precursor salvage.</text>
</comment>
<keyword evidence="1" id="KW-1003">Cell membrane</keyword>
<dbReference type="HAMAP" id="MF_02088">
    <property type="entry name" value="Q_prec_transport"/>
    <property type="match status" value="1"/>
</dbReference>
<protein>
    <recommendedName>
        <fullName evidence="1">Probable queuosine precursor transporter</fullName>
        <shortName evidence="1">Q precursor transporter</shortName>
    </recommendedName>
</protein>
<organism evidence="2 3">
    <name type="scientific">Rhodobium orientis</name>
    <dbReference type="NCBI Taxonomy" id="34017"/>
    <lineage>
        <taxon>Bacteria</taxon>
        <taxon>Pseudomonadati</taxon>
        <taxon>Pseudomonadota</taxon>
        <taxon>Alphaproteobacteria</taxon>
        <taxon>Hyphomicrobiales</taxon>
        <taxon>Rhodobiaceae</taxon>
        <taxon>Rhodobium</taxon>
    </lineage>
</organism>
<keyword evidence="1" id="KW-0472">Membrane</keyword>
<feature type="transmembrane region" description="Helical" evidence="1">
    <location>
        <begin position="158"/>
        <end position="176"/>
    </location>
</feature>
<name>A0A327JCT7_9HYPH</name>
<comment type="caution">
    <text evidence="2">The sequence shown here is derived from an EMBL/GenBank/DDBJ whole genome shotgun (WGS) entry which is preliminary data.</text>
</comment>
<dbReference type="PANTHER" id="PTHR34300:SF1">
    <property type="entry name" value="QUEUOSINE PRECURSOR TRANSPORTER"/>
    <property type="match status" value="1"/>
</dbReference>
<dbReference type="PANTHER" id="PTHR34300">
    <property type="entry name" value="QUEUOSINE PRECURSOR TRANSPORTER-RELATED"/>
    <property type="match status" value="1"/>
</dbReference>
<feature type="transmembrane region" description="Helical" evidence="1">
    <location>
        <begin position="127"/>
        <end position="152"/>
    </location>
</feature>
<evidence type="ECO:0000256" key="1">
    <source>
        <dbReference type="HAMAP-Rule" id="MF_02088"/>
    </source>
</evidence>
<dbReference type="GO" id="GO:0005886">
    <property type="term" value="C:plasma membrane"/>
    <property type="evidence" value="ECO:0007669"/>
    <property type="project" value="UniProtKB-SubCell"/>
</dbReference>
<accession>A0A327JCT7</accession>
<gene>
    <name evidence="2" type="ORF">CH339_23115</name>
</gene>
<feature type="transmembrane region" description="Helical" evidence="1">
    <location>
        <begin position="37"/>
        <end position="59"/>
    </location>
</feature>
<dbReference type="InterPro" id="IPR003744">
    <property type="entry name" value="YhhQ"/>
</dbReference>
<dbReference type="EMBL" id="NPEV01000095">
    <property type="protein sequence ID" value="RAI23762.1"/>
    <property type="molecule type" value="Genomic_DNA"/>
</dbReference>
<feature type="transmembrane region" description="Helical" evidence="1">
    <location>
        <begin position="12"/>
        <end position="31"/>
    </location>
</feature>
<proteinExistence type="inferred from homology"/>